<keyword evidence="2" id="KW-1185">Reference proteome</keyword>
<dbReference type="KEGG" id="ehx:EMIHUDRAFT_370171"/>
<dbReference type="GeneID" id="17263116"/>
<dbReference type="EnsemblProtists" id="EOD16968">
    <property type="protein sequence ID" value="EOD16968"/>
    <property type="gene ID" value="EMIHUDRAFT_370171"/>
</dbReference>
<dbReference type="PaxDb" id="2903-EOD16968"/>
<reference evidence="1" key="2">
    <citation type="submission" date="2024-10" db="UniProtKB">
        <authorList>
            <consortium name="EnsemblProtists"/>
        </authorList>
    </citation>
    <scope>IDENTIFICATION</scope>
</reference>
<sequence length="148" mass="15470">MASTEARLAAANVELSRLRAGREARASCAEAEIAAAQARLEAAALRERLCAAVDRATLTREVRALDEQHAAAGGGPPAGAPPVQRGVVSLGEFAAAEAQSALESQRRLARLERLEEVAEAAAKRFAALARVKGRRIEAPRVAPARAVS</sequence>
<dbReference type="RefSeq" id="XP_005769397.1">
    <property type="nucleotide sequence ID" value="XM_005769340.1"/>
</dbReference>
<dbReference type="KEGG" id="ehx:EMIHUDRAFT_352578"/>
<dbReference type="GeneID" id="17277321"/>
<name>A0A0D3J0D3_EMIH1</name>
<evidence type="ECO:0000313" key="2">
    <source>
        <dbReference type="Proteomes" id="UP000013827"/>
    </source>
</evidence>
<evidence type="ECO:0000313" key="1">
    <source>
        <dbReference type="EnsemblProtists" id="EOD16968"/>
    </source>
</evidence>
<organism evidence="1 2">
    <name type="scientific">Emiliania huxleyi (strain CCMP1516)</name>
    <dbReference type="NCBI Taxonomy" id="280463"/>
    <lineage>
        <taxon>Eukaryota</taxon>
        <taxon>Haptista</taxon>
        <taxon>Haptophyta</taxon>
        <taxon>Prymnesiophyceae</taxon>
        <taxon>Isochrysidales</taxon>
        <taxon>Noelaerhabdaceae</taxon>
        <taxon>Emiliania</taxon>
    </lineage>
</organism>
<dbReference type="HOGENOM" id="CLU_1762212_0_0_1"/>
<protein>
    <submittedName>
        <fullName evidence="1">Uncharacterized protein</fullName>
    </submittedName>
</protein>
<accession>A0A0D3J0D3</accession>
<reference evidence="2" key="1">
    <citation type="journal article" date="2013" name="Nature">
        <title>Pan genome of the phytoplankton Emiliania underpins its global distribution.</title>
        <authorList>
            <person name="Read B.A."/>
            <person name="Kegel J."/>
            <person name="Klute M.J."/>
            <person name="Kuo A."/>
            <person name="Lefebvre S.C."/>
            <person name="Maumus F."/>
            <person name="Mayer C."/>
            <person name="Miller J."/>
            <person name="Monier A."/>
            <person name="Salamov A."/>
            <person name="Young J."/>
            <person name="Aguilar M."/>
            <person name="Claverie J.M."/>
            <person name="Frickenhaus S."/>
            <person name="Gonzalez K."/>
            <person name="Herman E.K."/>
            <person name="Lin Y.C."/>
            <person name="Napier J."/>
            <person name="Ogata H."/>
            <person name="Sarno A.F."/>
            <person name="Shmutz J."/>
            <person name="Schroeder D."/>
            <person name="de Vargas C."/>
            <person name="Verret F."/>
            <person name="von Dassow P."/>
            <person name="Valentin K."/>
            <person name="Van de Peer Y."/>
            <person name="Wheeler G."/>
            <person name="Dacks J.B."/>
            <person name="Delwiche C.F."/>
            <person name="Dyhrman S.T."/>
            <person name="Glockner G."/>
            <person name="John U."/>
            <person name="Richards T."/>
            <person name="Worden A.Z."/>
            <person name="Zhang X."/>
            <person name="Grigoriev I.V."/>
            <person name="Allen A.E."/>
            <person name="Bidle K."/>
            <person name="Borodovsky M."/>
            <person name="Bowler C."/>
            <person name="Brownlee C."/>
            <person name="Cock J.M."/>
            <person name="Elias M."/>
            <person name="Gladyshev V.N."/>
            <person name="Groth M."/>
            <person name="Guda C."/>
            <person name="Hadaegh A."/>
            <person name="Iglesias-Rodriguez M.D."/>
            <person name="Jenkins J."/>
            <person name="Jones B.M."/>
            <person name="Lawson T."/>
            <person name="Leese F."/>
            <person name="Lindquist E."/>
            <person name="Lobanov A."/>
            <person name="Lomsadze A."/>
            <person name="Malik S.B."/>
            <person name="Marsh M.E."/>
            <person name="Mackinder L."/>
            <person name="Mock T."/>
            <person name="Mueller-Roeber B."/>
            <person name="Pagarete A."/>
            <person name="Parker M."/>
            <person name="Probert I."/>
            <person name="Quesneville H."/>
            <person name="Raines C."/>
            <person name="Rensing S.A."/>
            <person name="Riano-Pachon D.M."/>
            <person name="Richier S."/>
            <person name="Rokitta S."/>
            <person name="Shiraiwa Y."/>
            <person name="Soanes D.M."/>
            <person name="van der Giezen M."/>
            <person name="Wahlund T.M."/>
            <person name="Williams B."/>
            <person name="Wilson W."/>
            <person name="Wolfe G."/>
            <person name="Wurch L.L."/>
        </authorList>
    </citation>
    <scope>NUCLEOTIDE SEQUENCE</scope>
</reference>
<proteinExistence type="predicted"/>
<dbReference type="AlphaFoldDB" id="A0A0D3J0D3"/>
<dbReference type="EnsemblProtists" id="EOD32049">
    <property type="protein sequence ID" value="EOD32049"/>
    <property type="gene ID" value="EMIHUDRAFT_352578"/>
</dbReference>
<dbReference type="Proteomes" id="UP000013827">
    <property type="component" value="Unassembled WGS sequence"/>
</dbReference>
<dbReference type="RefSeq" id="XP_005784478.1">
    <property type="nucleotide sequence ID" value="XM_005784421.1"/>
</dbReference>